<reference evidence="1" key="1">
    <citation type="journal article" date="2021" name="Open Biol.">
        <title>Shared evolutionary footprints suggest mitochondrial oxidative damage underlies multiple complex I losses in fungi.</title>
        <authorList>
            <person name="Schikora-Tamarit M.A."/>
            <person name="Marcet-Houben M."/>
            <person name="Nosek J."/>
            <person name="Gabaldon T."/>
        </authorList>
    </citation>
    <scope>NUCLEOTIDE SEQUENCE</scope>
    <source>
        <strain evidence="1">CBS6341</strain>
    </source>
</reference>
<proteinExistence type="predicted"/>
<evidence type="ECO:0000313" key="2">
    <source>
        <dbReference type="Proteomes" id="UP000769528"/>
    </source>
</evidence>
<gene>
    <name evidence="1" type="ORF">WICMUC_000073</name>
</gene>
<protein>
    <submittedName>
        <fullName evidence="1">Uncharacterized protein</fullName>
    </submittedName>
</protein>
<reference evidence="1" key="2">
    <citation type="submission" date="2021-01" db="EMBL/GenBank/DDBJ databases">
        <authorList>
            <person name="Schikora-Tamarit M.A."/>
        </authorList>
    </citation>
    <scope>NUCLEOTIDE SEQUENCE</scope>
    <source>
        <strain evidence="1">CBS6341</strain>
    </source>
</reference>
<sequence length="92" mass="9450">MKKNGTPASPAVALANNVLPVPGGPVKRTPFGNFPPNPVNLVGSFKKSTISSNSARASSAPLTSSNLTVTLDISTDLSLTSLFLKIVPDSTK</sequence>
<dbReference type="OrthoDB" id="5427578at2759"/>
<comment type="caution">
    <text evidence="1">The sequence shown here is derived from an EMBL/GenBank/DDBJ whole genome shotgun (WGS) entry which is preliminary data.</text>
</comment>
<dbReference type="AlphaFoldDB" id="A0A9P8TJG3"/>
<dbReference type="EMBL" id="JAEUBF010000026">
    <property type="protein sequence ID" value="KAH3680930.1"/>
    <property type="molecule type" value="Genomic_DNA"/>
</dbReference>
<keyword evidence="2" id="KW-1185">Reference proteome</keyword>
<name>A0A9P8TJG3_9ASCO</name>
<dbReference type="Proteomes" id="UP000769528">
    <property type="component" value="Unassembled WGS sequence"/>
</dbReference>
<evidence type="ECO:0000313" key="1">
    <source>
        <dbReference type="EMBL" id="KAH3680930.1"/>
    </source>
</evidence>
<organism evidence="1 2">
    <name type="scientific">Wickerhamomyces mucosus</name>
    <dbReference type="NCBI Taxonomy" id="1378264"/>
    <lineage>
        <taxon>Eukaryota</taxon>
        <taxon>Fungi</taxon>
        <taxon>Dikarya</taxon>
        <taxon>Ascomycota</taxon>
        <taxon>Saccharomycotina</taxon>
        <taxon>Saccharomycetes</taxon>
        <taxon>Phaffomycetales</taxon>
        <taxon>Wickerhamomycetaceae</taxon>
        <taxon>Wickerhamomyces</taxon>
    </lineage>
</organism>
<accession>A0A9P8TJG3</accession>